<proteinExistence type="predicted"/>
<evidence type="ECO:0000313" key="3">
    <source>
        <dbReference type="Proteomes" id="UP000829194"/>
    </source>
</evidence>
<dbReference type="Proteomes" id="UP000829194">
    <property type="component" value="Chromosome"/>
</dbReference>
<keyword evidence="3" id="KW-1185">Reference proteome</keyword>
<accession>A0ABY3XCT0</accession>
<name>A0ABY3XCT0_9GAMM</name>
<evidence type="ECO:0008006" key="4">
    <source>
        <dbReference type="Google" id="ProtNLM"/>
    </source>
</evidence>
<reference evidence="2 3" key="1">
    <citation type="submission" date="2022-03" db="EMBL/GenBank/DDBJ databases">
        <title>Complete genome sequence of Lysobacter capsici VKM B-2533 and Lysobacter gummosus 10.1.1, promising sources of lytic agents.</title>
        <authorList>
            <person name="Tarlachkov S.V."/>
            <person name="Kudryakova I.V."/>
            <person name="Afoshin A.S."/>
            <person name="Leontyevskaya E.A."/>
            <person name="Leontyevskaya N.V."/>
        </authorList>
    </citation>
    <scope>NUCLEOTIDE SEQUENCE [LARGE SCALE GENOMIC DNA]</scope>
    <source>
        <strain evidence="2 3">10.1.1</strain>
    </source>
</reference>
<feature type="region of interest" description="Disordered" evidence="1">
    <location>
        <begin position="1"/>
        <end position="21"/>
    </location>
</feature>
<organism evidence="2 3">
    <name type="scientific">Lysobacter gummosus</name>
    <dbReference type="NCBI Taxonomy" id="262324"/>
    <lineage>
        <taxon>Bacteria</taxon>
        <taxon>Pseudomonadati</taxon>
        <taxon>Pseudomonadota</taxon>
        <taxon>Gammaproteobacteria</taxon>
        <taxon>Lysobacterales</taxon>
        <taxon>Lysobacteraceae</taxon>
        <taxon>Lysobacter</taxon>
    </lineage>
</organism>
<dbReference type="EMBL" id="CP093547">
    <property type="protein sequence ID" value="UNP27623.1"/>
    <property type="molecule type" value="Genomic_DNA"/>
</dbReference>
<sequence>MSGRTLDASGEPAPPWTSWAPEGGWERFAARQAVSDAIWDSVSEEGGQWHYLNPAGGLSIWECSADGSAILIDYRDDRIVALQTNGGAAQRHFLAVAAPFGLLEQAPADVMPGPG</sequence>
<evidence type="ECO:0000313" key="2">
    <source>
        <dbReference type="EMBL" id="UNP27623.1"/>
    </source>
</evidence>
<dbReference type="RefSeq" id="WP_057943319.1">
    <property type="nucleotide sequence ID" value="NZ_CP011131.1"/>
</dbReference>
<protein>
    <recommendedName>
        <fullName evidence="4">SMP-30/Gluconolaconase/LRE-like region family protein</fullName>
    </recommendedName>
</protein>
<gene>
    <name evidence="2" type="ORF">MOV92_13930</name>
</gene>
<evidence type="ECO:0000256" key="1">
    <source>
        <dbReference type="SAM" id="MobiDB-lite"/>
    </source>
</evidence>